<evidence type="ECO:0000313" key="1">
    <source>
        <dbReference type="EMBL" id="KAF9497027.1"/>
    </source>
</evidence>
<gene>
    <name evidence="1" type="ORF">BDN71DRAFT_1481966</name>
</gene>
<name>A0A9P6A0W7_PLEER</name>
<dbReference type="AlphaFoldDB" id="A0A9P6A0W7"/>
<comment type="caution">
    <text evidence="1">The sequence shown here is derived from an EMBL/GenBank/DDBJ whole genome shotgun (WGS) entry which is preliminary data.</text>
</comment>
<proteinExistence type="predicted"/>
<protein>
    <submittedName>
        <fullName evidence="1">Uncharacterized protein</fullName>
    </submittedName>
</protein>
<dbReference type="EMBL" id="MU154547">
    <property type="protein sequence ID" value="KAF9497027.1"/>
    <property type="molecule type" value="Genomic_DNA"/>
</dbReference>
<evidence type="ECO:0000313" key="2">
    <source>
        <dbReference type="Proteomes" id="UP000807025"/>
    </source>
</evidence>
<dbReference type="Proteomes" id="UP000807025">
    <property type="component" value="Unassembled WGS sequence"/>
</dbReference>
<sequence length="735" mass="82944">MLHHPQPPLLTQTTFVSCAEFEFAEFLYNSVEMSGGNIDKLSELLAALYRNQEPPFNDHNDLYASINSIKHGDSCWKSFTISYNGEVDPEADPLGWMMETYELWYRDPLAIMEKQLANPDFCGEMDYAPKLVHNGGTRQYTDFMSGGWAWCEANKIAEDKACDGTMLVPVVLGSDKTTVSVATGNNEFYPLYGGIGNVHNNQQLFHTSLYHILRSLQPHMTHPHVSKCSDDYPEQALLACIVSGWCPKCVASLTNLNALDLPGDQRFYEHTTALQEACTLQELWDNYGIVRDLIVIKGTYKDHLIEWVVDYINTENTAADAARILADIDQRIAVAPQFPGLRRFSQGCNFKQWTGDDSKALMKVFLPAIVGQVPDGMVAAICSFMEFCYLARCSVISEDTLTVIETVLEEFNTKWQIFKDLGIHTDFNLPCQHAIFHYPHLIHKFGCPNGLCSSITENKHIKAIKKPWCHSSRHQALRQILLINQCLDELVATRVHFESYRMLGNSPVKWRSTPPLANTDIDGIVDQIDCGAASGMLLAQMRLAKTRELELHICKFLQDQMMDSEVLSMQQLPNIPTQTKINVYHSAVLTFYAPSDLSGTQGMYDVGGCYNCVYLSNDSNEPGFHGLHIAHLQLLFSFKWNRETFPCALVHWFSAVSDSLDPLTGLWIVEPDTDADRHLVIAVVHLDTIFRGVHLIGIAGSSFLPNHFAFHHTFDAFSHFYINKYADHHAHEIAF</sequence>
<dbReference type="InterPro" id="IPR041078">
    <property type="entry name" value="Plavaka"/>
</dbReference>
<accession>A0A9P6A0W7</accession>
<keyword evidence="2" id="KW-1185">Reference proteome</keyword>
<dbReference type="OrthoDB" id="3199698at2759"/>
<reference evidence="1" key="1">
    <citation type="submission" date="2020-11" db="EMBL/GenBank/DDBJ databases">
        <authorList>
            <consortium name="DOE Joint Genome Institute"/>
            <person name="Ahrendt S."/>
            <person name="Riley R."/>
            <person name="Andreopoulos W."/>
            <person name="Labutti K."/>
            <person name="Pangilinan J."/>
            <person name="Ruiz-Duenas F.J."/>
            <person name="Barrasa J.M."/>
            <person name="Sanchez-Garcia M."/>
            <person name="Camarero S."/>
            <person name="Miyauchi S."/>
            <person name="Serrano A."/>
            <person name="Linde D."/>
            <person name="Babiker R."/>
            <person name="Drula E."/>
            <person name="Ayuso-Fernandez I."/>
            <person name="Pacheco R."/>
            <person name="Padilla G."/>
            <person name="Ferreira P."/>
            <person name="Barriuso J."/>
            <person name="Kellner H."/>
            <person name="Castanera R."/>
            <person name="Alfaro M."/>
            <person name="Ramirez L."/>
            <person name="Pisabarro A.G."/>
            <person name="Kuo A."/>
            <person name="Tritt A."/>
            <person name="Lipzen A."/>
            <person name="He G."/>
            <person name="Yan M."/>
            <person name="Ng V."/>
            <person name="Cullen D."/>
            <person name="Martin F."/>
            <person name="Rosso M.-N."/>
            <person name="Henrissat B."/>
            <person name="Hibbett D."/>
            <person name="Martinez A.T."/>
            <person name="Grigoriev I.V."/>
        </authorList>
    </citation>
    <scope>NUCLEOTIDE SEQUENCE</scope>
    <source>
        <strain evidence="1">ATCC 90797</strain>
    </source>
</reference>
<organism evidence="1 2">
    <name type="scientific">Pleurotus eryngii</name>
    <name type="common">Boletus of the steppes</name>
    <dbReference type="NCBI Taxonomy" id="5323"/>
    <lineage>
        <taxon>Eukaryota</taxon>
        <taxon>Fungi</taxon>
        <taxon>Dikarya</taxon>
        <taxon>Basidiomycota</taxon>
        <taxon>Agaricomycotina</taxon>
        <taxon>Agaricomycetes</taxon>
        <taxon>Agaricomycetidae</taxon>
        <taxon>Agaricales</taxon>
        <taxon>Pleurotineae</taxon>
        <taxon>Pleurotaceae</taxon>
        <taxon>Pleurotus</taxon>
    </lineage>
</organism>
<dbReference type="Pfam" id="PF18759">
    <property type="entry name" value="Plavaka"/>
    <property type="match status" value="2"/>
</dbReference>